<protein>
    <submittedName>
        <fullName evidence="2">Glycosyl hydrolase family 18 (Putative chitinase)</fullName>
    </submittedName>
</protein>
<gene>
    <name evidence="2" type="ORF">EDD59_10682</name>
</gene>
<dbReference type="GO" id="GO:0016787">
    <property type="term" value="F:hydrolase activity"/>
    <property type="evidence" value="ECO:0007669"/>
    <property type="project" value="UniProtKB-KW"/>
</dbReference>
<dbReference type="PROSITE" id="PS51910">
    <property type="entry name" value="GH18_2"/>
    <property type="match status" value="1"/>
</dbReference>
<dbReference type="Gene3D" id="2.60.120.260">
    <property type="entry name" value="Galactose-binding domain-like"/>
    <property type="match status" value="1"/>
</dbReference>
<name>A0A4R3KAV9_9FIRM</name>
<evidence type="ECO:0000313" key="2">
    <source>
        <dbReference type="EMBL" id="TCS80256.1"/>
    </source>
</evidence>
<feature type="domain" description="GH18" evidence="1">
    <location>
        <begin position="8"/>
        <end position="322"/>
    </location>
</feature>
<keyword evidence="2" id="KW-0378">Hydrolase</keyword>
<evidence type="ECO:0000313" key="3">
    <source>
        <dbReference type="Proteomes" id="UP000295726"/>
    </source>
</evidence>
<evidence type="ECO:0000259" key="1">
    <source>
        <dbReference type="PROSITE" id="PS51910"/>
    </source>
</evidence>
<dbReference type="SUPFAM" id="SSF51445">
    <property type="entry name" value="(Trans)glycosidases"/>
    <property type="match status" value="1"/>
</dbReference>
<dbReference type="PANTHER" id="PTHR46066">
    <property type="entry name" value="CHITINASE DOMAIN-CONTAINING PROTEIN 1 FAMILY MEMBER"/>
    <property type="match status" value="1"/>
</dbReference>
<sequence length="826" mass="93422">MNRDILKGRKCMVWTFMGNARMYTALKNYGDRLSQVGLFSFKVDATGTITETGVAISDMLTYINKYPHITWLLTVRNDGTSSVFTALRENTDGAQDKFLSELLRIMEKYPWCAGVDIDLERGGDYSTHAKSTAMFKNIWNTVKNYDSTKKVNICLPGMDSVNGSVGGENWCVYADLNPYCDTAAIMSYGMAWAGSAPGPVSPKDWLDGIYDYAVTAMTPEKVFMGLPAYGWNWQIYDTPENLGKTYRGTSNTYYAAKNWVTGKYNFTDDKPPQPFIPILAYWDDYNKVPYAFPQVYDFAEGQDASSYEYPLMTGTYNRRRYLTAYSKTQKTSFGTVYVDHDGTPDNYTGIVSSENGIAVMGDEGEATYSFSVSSAGTYDIAVRLCYPFWDKNGIYISIDETQKHFTESRLWWPYWRSTFWASLVDGISLSAGMHTVTVSVDVKGVQFYGFRVCSAFSEKPSAGSASFTLSPRHFIDVDGNECQPDKGFKLTTEVLRRKPDSALIWYEDFEDYGMLETNYWQTLSGSWKVWRSDEYSESRVYSQLDGSGQFAWNYDGFKDIHLRARLAFPSGSTGKAGIFCGNLFCCLNYDSQAVELWSGGTKLGSYSQSIAQTPTATLRTDPTTYTIEMRIRGSTVRVYSGASNTLRFTATVSGFTGGTAGYRSDQRTICELLRMGDAWTYEPYERFDVTFPDGSVTQYGKISRSNVTWDDEFQVFTLTSDIEESETRSDSISMDYEFYHSAQLDLKCGKDYTITVTPKDIDIWISRLFLGDADGFSILYYQDVDSLVYWANQAAYHWNLRGIAIWSLGQEDLRLWEALPKQTNTS</sequence>
<dbReference type="CDD" id="cd02795">
    <property type="entry name" value="CBM6-CBM35-CBM36_like"/>
    <property type="match status" value="1"/>
</dbReference>
<dbReference type="RefSeq" id="WP_132379913.1">
    <property type="nucleotide sequence ID" value="NZ_SLZZ01000006.1"/>
</dbReference>
<keyword evidence="3" id="KW-1185">Reference proteome</keyword>
<dbReference type="Proteomes" id="UP000295726">
    <property type="component" value="Unassembled WGS sequence"/>
</dbReference>
<dbReference type="Gene3D" id="3.10.50.10">
    <property type="match status" value="1"/>
</dbReference>
<dbReference type="OrthoDB" id="9769314at2"/>
<dbReference type="AlphaFoldDB" id="A0A4R3KAV9"/>
<proteinExistence type="predicted"/>
<dbReference type="Pfam" id="PF00704">
    <property type="entry name" value="Glyco_hydro_18"/>
    <property type="match status" value="1"/>
</dbReference>
<dbReference type="GO" id="GO:0005975">
    <property type="term" value="P:carbohydrate metabolic process"/>
    <property type="evidence" value="ECO:0007669"/>
    <property type="project" value="InterPro"/>
</dbReference>
<accession>A0A4R3KAV9</accession>
<dbReference type="InterPro" id="IPR001223">
    <property type="entry name" value="Glyco_hydro18_cat"/>
</dbReference>
<organism evidence="2 3">
    <name type="scientific">Muricomes intestini</name>
    <dbReference type="NCBI Taxonomy" id="1796634"/>
    <lineage>
        <taxon>Bacteria</taxon>
        <taxon>Bacillati</taxon>
        <taxon>Bacillota</taxon>
        <taxon>Clostridia</taxon>
        <taxon>Lachnospirales</taxon>
        <taxon>Lachnospiraceae</taxon>
        <taxon>Muricomes</taxon>
    </lineage>
</organism>
<dbReference type="InterPro" id="IPR017853">
    <property type="entry name" value="GH"/>
</dbReference>
<dbReference type="EMBL" id="SLZZ01000006">
    <property type="protein sequence ID" value="TCS80256.1"/>
    <property type="molecule type" value="Genomic_DNA"/>
</dbReference>
<reference evidence="2 3" key="1">
    <citation type="submission" date="2019-03" db="EMBL/GenBank/DDBJ databases">
        <title>Genomic Encyclopedia of Type Strains, Phase IV (KMG-IV): sequencing the most valuable type-strain genomes for metagenomic binning, comparative biology and taxonomic classification.</title>
        <authorList>
            <person name="Goeker M."/>
        </authorList>
    </citation>
    <scope>NUCLEOTIDE SEQUENCE [LARGE SCALE GENOMIC DNA]</scope>
    <source>
        <strain evidence="2 3">DSM 29489</strain>
    </source>
</reference>
<dbReference type="Gene3D" id="3.20.20.80">
    <property type="entry name" value="Glycosidases"/>
    <property type="match status" value="1"/>
</dbReference>
<dbReference type="PANTHER" id="PTHR46066:SF2">
    <property type="entry name" value="CHITINASE DOMAIN-CONTAINING PROTEIN 1"/>
    <property type="match status" value="1"/>
</dbReference>
<comment type="caution">
    <text evidence="2">The sequence shown here is derived from an EMBL/GenBank/DDBJ whole genome shotgun (WGS) entry which is preliminary data.</text>
</comment>
<dbReference type="InterPro" id="IPR029070">
    <property type="entry name" value="Chitinase_insertion_sf"/>
</dbReference>